<dbReference type="AlphaFoldDB" id="A0A955E0V7"/>
<dbReference type="InterPro" id="IPR027417">
    <property type="entry name" value="P-loop_NTPase"/>
</dbReference>
<gene>
    <name evidence="15 19" type="primary">ftsH</name>
    <name evidence="19" type="ORF">KDA10_00645</name>
</gene>
<dbReference type="GO" id="GO:0004222">
    <property type="term" value="F:metalloendopeptidase activity"/>
    <property type="evidence" value="ECO:0007669"/>
    <property type="project" value="InterPro"/>
</dbReference>
<comment type="function">
    <text evidence="15">Acts as a processive, ATP-dependent zinc metallopeptidase for both cytoplasmic and membrane proteins. Plays a role in the quality control of integral membrane proteins.</text>
</comment>
<keyword evidence="9 15" id="KW-0862">Zinc</keyword>
<evidence type="ECO:0000313" key="19">
    <source>
        <dbReference type="EMBL" id="MCA9301860.1"/>
    </source>
</evidence>
<dbReference type="Gene3D" id="3.40.50.300">
    <property type="entry name" value="P-loop containing nucleotide triphosphate hydrolases"/>
    <property type="match status" value="1"/>
</dbReference>
<feature type="domain" description="AAA+ ATPase" evidence="18">
    <location>
        <begin position="232"/>
        <end position="371"/>
    </location>
</feature>
<dbReference type="GO" id="GO:0008270">
    <property type="term" value="F:zinc ion binding"/>
    <property type="evidence" value="ECO:0007669"/>
    <property type="project" value="UniProtKB-UniRule"/>
</dbReference>
<evidence type="ECO:0000313" key="20">
    <source>
        <dbReference type="Proteomes" id="UP000714817"/>
    </source>
</evidence>
<dbReference type="Pfam" id="PF17862">
    <property type="entry name" value="AAA_lid_3"/>
    <property type="match status" value="1"/>
</dbReference>
<comment type="subunit">
    <text evidence="15">Homohexamer.</text>
</comment>
<evidence type="ECO:0000256" key="1">
    <source>
        <dbReference type="ARBA" id="ARBA00004370"/>
    </source>
</evidence>
<evidence type="ECO:0000256" key="4">
    <source>
        <dbReference type="ARBA" id="ARBA00022670"/>
    </source>
</evidence>
<dbReference type="Gene3D" id="1.20.58.760">
    <property type="entry name" value="Peptidase M41"/>
    <property type="match status" value="1"/>
</dbReference>
<evidence type="ECO:0000259" key="18">
    <source>
        <dbReference type="SMART" id="SM00382"/>
    </source>
</evidence>
<dbReference type="InterPro" id="IPR011546">
    <property type="entry name" value="Pept_M41_FtsH_extracell"/>
</dbReference>
<dbReference type="NCBIfam" id="TIGR01241">
    <property type="entry name" value="FtsH_fam"/>
    <property type="match status" value="1"/>
</dbReference>
<dbReference type="FunFam" id="1.20.58.760:FF:000001">
    <property type="entry name" value="ATP-dependent zinc metalloprotease FtsH"/>
    <property type="match status" value="1"/>
</dbReference>
<dbReference type="GO" id="GO:0005524">
    <property type="term" value="F:ATP binding"/>
    <property type="evidence" value="ECO:0007669"/>
    <property type="project" value="UniProtKB-UniRule"/>
</dbReference>
<dbReference type="EMBL" id="JAGQNY010000002">
    <property type="protein sequence ID" value="MCA9301860.1"/>
    <property type="molecule type" value="Genomic_DNA"/>
</dbReference>
<comment type="subcellular location">
    <subcellularLocation>
        <location evidence="15">Cell membrane</location>
        <topology evidence="15">Multi-pass membrane protein</topology>
        <orientation evidence="15">Cytoplasmic side</orientation>
    </subcellularLocation>
    <subcellularLocation>
        <location evidence="1">Membrane</location>
    </subcellularLocation>
</comment>
<dbReference type="SUPFAM" id="SSF140990">
    <property type="entry name" value="FtsH protease domain-like"/>
    <property type="match status" value="1"/>
</dbReference>
<dbReference type="GO" id="GO:0005886">
    <property type="term" value="C:plasma membrane"/>
    <property type="evidence" value="ECO:0007669"/>
    <property type="project" value="UniProtKB-SubCell"/>
</dbReference>
<evidence type="ECO:0000256" key="13">
    <source>
        <dbReference type="ARBA" id="ARBA00023136"/>
    </source>
</evidence>
<dbReference type="Pfam" id="PF01434">
    <property type="entry name" value="Peptidase_M41"/>
    <property type="match status" value="1"/>
</dbReference>
<dbReference type="FunFam" id="1.10.8.60:FF:000001">
    <property type="entry name" value="ATP-dependent zinc metalloprotease FtsH"/>
    <property type="match status" value="1"/>
</dbReference>
<feature type="transmembrane region" description="Helical" evidence="15">
    <location>
        <begin position="51"/>
        <end position="71"/>
    </location>
</feature>
<comment type="caution">
    <text evidence="15">Lacks conserved residue(s) required for the propagation of feature annotation.</text>
</comment>
<evidence type="ECO:0000256" key="8">
    <source>
        <dbReference type="ARBA" id="ARBA00022801"/>
    </source>
</evidence>
<feature type="region of interest" description="Disordered" evidence="17">
    <location>
        <begin position="1"/>
        <end position="39"/>
    </location>
</feature>
<keyword evidence="13 15" id="KW-0472">Membrane</keyword>
<comment type="similarity">
    <text evidence="16">Belongs to the AAA ATPase family.</text>
</comment>
<dbReference type="InterPro" id="IPR000642">
    <property type="entry name" value="Peptidase_M41"/>
</dbReference>
<comment type="similarity">
    <text evidence="14 15">In the central section; belongs to the AAA ATPase family.</text>
</comment>
<feature type="binding site" evidence="15">
    <location>
        <position position="461"/>
    </location>
    <ligand>
        <name>Zn(2+)</name>
        <dbReference type="ChEBI" id="CHEBI:29105"/>
        <note>catalytic</note>
    </ligand>
</feature>
<dbReference type="PANTHER" id="PTHR23076:SF97">
    <property type="entry name" value="ATP-DEPENDENT ZINC METALLOPROTEASE YME1L1"/>
    <property type="match status" value="1"/>
</dbReference>
<evidence type="ECO:0000256" key="16">
    <source>
        <dbReference type="RuleBase" id="RU003651"/>
    </source>
</evidence>
<evidence type="ECO:0000256" key="15">
    <source>
        <dbReference type="HAMAP-Rule" id="MF_01458"/>
    </source>
</evidence>
<dbReference type="InterPro" id="IPR041569">
    <property type="entry name" value="AAA_lid_3"/>
</dbReference>
<keyword evidence="8 15" id="KW-0378">Hydrolase</keyword>
<sequence length="642" mass="69976">MLITKKKSQNSSSKGQKIQPGKNIKGRIKSGKSGPVKKQAPKDLRSLLSNIYLYLFVFIIGVFILDGLGLIGPAPESIPFNEVLRLVNEDQVQDITVKDSDLTILLKDGTTVTSKKEAGTSIFEVLSSESIPASKVAGSINIEQKFPLESVLSLLLSIGIPLVILYIIFRSMRGASSDMFSFGRSKAKLFVKESSKITFNDVAGIDEAKSEMVEIVDFLKNPKKYSQLGARIPRGVLLVGPAGVGKTLLAKAIAGEANVPFFSVAGSEFMEMLVGVGSSRVRDLFAMAKESQPSLIFIDEIDAIGRQRGMGIGGGHDEREQTLNQILIEMDGFDPRVNVIVLAATNRPDMLDPALIRAGRFDRRISLNLPDLKDREAILKIHAAGKPLNSDVDFAKIAKKTVGFSGADLENMLNEAAILAARDSAVDITMNHIDEASLKVTMGPERRRLQDENEKRLTAYHEAGHAVVAYHAGQLDSVERVTIVPRGGSLGHTSLPPEKDRTNETQTRLLSMLQMMMGGRAAEEYIFSEISTGAASDIERATELARRMVTEFGMSDLGPVSFDGAGGKFWLAKQMGEMPHYSDSTATKIDDEIRRIIDSSYTKALSILKQNAKGLETVAQALLEKETLDGEEFRALMEKAQG</sequence>
<comment type="similarity">
    <text evidence="2 15">In the C-terminal section; belongs to the peptidase M41 family.</text>
</comment>
<dbReference type="GO" id="GO:0006508">
    <property type="term" value="P:proteolysis"/>
    <property type="evidence" value="ECO:0007669"/>
    <property type="project" value="UniProtKB-KW"/>
</dbReference>
<dbReference type="Pfam" id="PF06480">
    <property type="entry name" value="FtsH_ext"/>
    <property type="match status" value="1"/>
</dbReference>
<comment type="cofactor">
    <cofactor evidence="15">
        <name>Zn(2+)</name>
        <dbReference type="ChEBI" id="CHEBI:29105"/>
    </cofactor>
    <text evidence="15">Binds 1 zinc ion per subunit.</text>
</comment>
<dbReference type="PROSITE" id="PS00674">
    <property type="entry name" value="AAA"/>
    <property type="match status" value="1"/>
</dbReference>
<evidence type="ECO:0000256" key="7">
    <source>
        <dbReference type="ARBA" id="ARBA00022741"/>
    </source>
</evidence>
<dbReference type="InterPro" id="IPR003593">
    <property type="entry name" value="AAA+_ATPase"/>
</dbReference>
<comment type="caution">
    <text evidence="19">The sequence shown here is derived from an EMBL/GenBank/DDBJ whole genome shotgun (WGS) entry which is preliminary data.</text>
</comment>
<keyword evidence="11 15" id="KW-1133">Transmembrane helix</keyword>
<feature type="binding site" evidence="15">
    <location>
        <position position="537"/>
    </location>
    <ligand>
        <name>Zn(2+)</name>
        <dbReference type="ChEBI" id="CHEBI:29105"/>
        <note>catalytic</note>
    </ligand>
</feature>
<dbReference type="InterPro" id="IPR003959">
    <property type="entry name" value="ATPase_AAA_core"/>
</dbReference>
<evidence type="ECO:0000256" key="3">
    <source>
        <dbReference type="ARBA" id="ARBA00022475"/>
    </source>
</evidence>
<organism evidence="19 20">
    <name type="scientific">candidate division WWE3 bacterium</name>
    <dbReference type="NCBI Taxonomy" id="2053526"/>
    <lineage>
        <taxon>Bacteria</taxon>
        <taxon>Katanobacteria</taxon>
    </lineage>
</organism>
<evidence type="ECO:0000256" key="10">
    <source>
        <dbReference type="ARBA" id="ARBA00022840"/>
    </source>
</evidence>
<evidence type="ECO:0000256" key="5">
    <source>
        <dbReference type="ARBA" id="ARBA00022692"/>
    </source>
</evidence>
<keyword evidence="7 15" id="KW-0547">Nucleotide-binding</keyword>
<dbReference type="Proteomes" id="UP000714817">
    <property type="component" value="Unassembled WGS sequence"/>
</dbReference>
<dbReference type="GO" id="GO:0030163">
    <property type="term" value="P:protein catabolic process"/>
    <property type="evidence" value="ECO:0007669"/>
    <property type="project" value="UniProtKB-UniRule"/>
</dbReference>
<keyword evidence="3 15" id="KW-1003">Cell membrane</keyword>
<evidence type="ECO:0000256" key="12">
    <source>
        <dbReference type="ARBA" id="ARBA00023049"/>
    </source>
</evidence>
<name>A0A955E0V7_UNCKA</name>
<evidence type="ECO:0000256" key="11">
    <source>
        <dbReference type="ARBA" id="ARBA00022989"/>
    </source>
</evidence>
<dbReference type="InterPro" id="IPR037219">
    <property type="entry name" value="Peptidase_M41-like"/>
</dbReference>
<evidence type="ECO:0000256" key="2">
    <source>
        <dbReference type="ARBA" id="ARBA00010044"/>
    </source>
</evidence>
<dbReference type="Gene3D" id="1.10.8.60">
    <property type="match status" value="1"/>
</dbReference>
<protein>
    <recommendedName>
        <fullName evidence="15">ATP-dependent zinc metalloprotease FtsH</fullName>
        <ecNumber evidence="15">3.4.24.-</ecNumber>
    </recommendedName>
</protein>
<dbReference type="CDD" id="cd19501">
    <property type="entry name" value="RecA-like_FtsH"/>
    <property type="match status" value="1"/>
</dbReference>
<dbReference type="FunFam" id="3.40.50.300:FF:000001">
    <property type="entry name" value="ATP-dependent zinc metalloprotease FtsH"/>
    <property type="match status" value="1"/>
</dbReference>
<reference evidence="19" key="1">
    <citation type="submission" date="2020-04" db="EMBL/GenBank/DDBJ databases">
        <authorList>
            <person name="Zhang T."/>
        </authorList>
    </citation>
    <scope>NUCLEOTIDE SEQUENCE</scope>
    <source>
        <strain evidence="19">HKST-UBA80</strain>
    </source>
</reference>
<feature type="binding site" evidence="15">
    <location>
        <position position="465"/>
    </location>
    <ligand>
        <name>Zn(2+)</name>
        <dbReference type="ChEBI" id="CHEBI:29105"/>
        <note>catalytic</note>
    </ligand>
</feature>
<evidence type="ECO:0000256" key="17">
    <source>
        <dbReference type="SAM" id="MobiDB-lite"/>
    </source>
</evidence>
<keyword evidence="10 15" id="KW-0067">ATP-binding</keyword>
<evidence type="ECO:0000256" key="9">
    <source>
        <dbReference type="ARBA" id="ARBA00022833"/>
    </source>
</evidence>
<keyword evidence="5 15" id="KW-0812">Transmembrane</keyword>
<keyword evidence="6 15" id="KW-0479">Metal-binding</keyword>
<dbReference type="HAMAP" id="MF_01458">
    <property type="entry name" value="FtsH"/>
    <property type="match status" value="1"/>
</dbReference>
<dbReference type="SMART" id="SM00382">
    <property type="entry name" value="AAA"/>
    <property type="match status" value="1"/>
</dbReference>
<reference evidence="19" key="2">
    <citation type="journal article" date="2021" name="Microbiome">
        <title>Successional dynamics and alternative stable states in a saline activated sludge microbial community over 9 years.</title>
        <authorList>
            <person name="Wang Y."/>
            <person name="Ye J."/>
            <person name="Ju F."/>
            <person name="Liu L."/>
            <person name="Boyd J.A."/>
            <person name="Deng Y."/>
            <person name="Parks D.H."/>
            <person name="Jiang X."/>
            <person name="Yin X."/>
            <person name="Woodcroft B.J."/>
            <person name="Tyson G.W."/>
            <person name="Hugenholtz P."/>
            <person name="Polz M.F."/>
            <person name="Zhang T."/>
        </authorList>
    </citation>
    <scope>NUCLEOTIDE SEQUENCE</scope>
    <source>
        <strain evidence="19">HKST-UBA80</strain>
    </source>
</reference>
<evidence type="ECO:0000256" key="6">
    <source>
        <dbReference type="ARBA" id="ARBA00022723"/>
    </source>
</evidence>
<keyword evidence="4 15" id="KW-0645">Protease</keyword>
<feature type="active site" evidence="15">
    <location>
        <position position="462"/>
    </location>
</feature>
<proteinExistence type="inferred from homology"/>
<accession>A0A955E0V7</accession>
<dbReference type="GO" id="GO:0004176">
    <property type="term" value="F:ATP-dependent peptidase activity"/>
    <property type="evidence" value="ECO:0007669"/>
    <property type="project" value="InterPro"/>
</dbReference>
<dbReference type="Pfam" id="PF00004">
    <property type="entry name" value="AAA"/>
    <property type="match status" value="1"/>
</dbReference>
<dbReference type="InterPro" id="IPR005936">
    <property type="entry name" value="FtsH"/>
</dbReference>
<dbReference type="InterPro" id="IPR003960">
    <property type="entry name" value="ATPase_AAA_CS"/>
</dbReference>
<dbReference type="EC" id="3.4.24.-" evidence="15"/>
<dbReference type="GO" id="GO:0016887">
    <property type="term" value="F:ATP hydrolysis activity"/>
    <property type="evidence" value="ECO:0007669"/>
    <property type="project" value="UniProtKB-UniRule"/>
</dbReference>
<feature type="compositionally biased region" description="Low complexity" evidence="17">
    <location>
        <begin position="9"/>
        <end position="19"/>
    </location>
</feature>
<evidence type="ECO:0000256" key="14">
    <source>
        <dbReference type="ARBA" id="ARBA00061570"/>
    </source>
</evidence>
<dbReference type="PANTHER" id="PTHR23076">
    <property type="entry name" value="METALLOPROTEASE M41 FTSH"/>
    <property type="match status" value="1"/>
</dbReference>
<dbReference type="SUPFAM" id="SSF52540">
    <property type="entry name" value="P-loop containing nucleoside triphosphate hydrolases"/>
    <property type="match status" value="1"/>
</dbReference>
<keyword evidence="12 15" id="KW-0482">Metalloprotease</keyword>